<organism evidence="2 3">
    <name type="scientific">Candidatus Woesebacteria bacterium RBG_16_34_12</name>
    <dbReference type="NCBI Taxonomy" id="1802480"/>
    <lineage>
        <taxon>Bacteria</taxon>
        <taxon>Candidatus Woeseibacteriota</taxon>
    </lineage>
</organism>
<keyword evidence="1" id="KW-0472">Membrane</keyword>
<accession>A0A1F7XA57</accession>
<gene>
    <name evidence="2" type="ORF">A2Z22_01530</name>
</gene>
<feature type="transmembrane region" description="Helical" evidence="1">
    <location>
        <begin position="117"/>
        <end position="150"/>
    </location>
</feature>
<feature type="transmembrane region" description="Helical" evidence="1">
    <location>
        <begin position="20"/>
        <end position="44"/>
    </location>
</feature>
<keyword evidence="1" id="KW-0812">Transmembrane</keyword>
<proteinExistence type="predicted"/>
<dbReference type="AlphaFoldDB" id="A0A1F7XA57"/>
<dbReference type="Proteomes" id="UP000177053">
    <property type="component" value="Unassembled WGS sequence"/>
</dbReference>
<evidence type="ECO:0000313" key="3">
    <source>
        <dbReference type="Proteomes" id="UP000177053"/>
    </source>
</evidence>
<comment type="caution">
    <text evidence="2">The sequence shown here is derived from an EMBL/GenBank/DDBJ whole genome shotgun (WGS) entry which is preliminary data.</text>
</comment>
<evidence type="ECO:0000313" key="2">
    <source>
        <dbReference type="EMBL" id="OGM11894.1"/>
    </source>
</evidence>
<feature type="transmembrane region" description="Helical" evidence="1">
    <location>
        <begin position="50"/>
        <end position="71"/>
    </location>
</feature>
<reference evidence="2 3" key="1">
    <citation type="journal article" date="2016" name="Nat. Commun.">
        <title>Thousands of microbial genomes shed light on interconnected biogeochemical processes in an aquifer system.</title>
        <authorList>
            <person name="Anantharaman K."/>
            <person name="Brown C.T."/>
            <person name="Hug L.A."/>
            <person name="Sharon I."/>
            <person name="Castelle C.J."/>
            <person name="Probst A.J."/>
            <person name="Thomas B.C."/>
            <person name="Singh A."/>
            <person name="Wilkins M.J."/>
            <person name="Karaoz U."/>
            <person name="Brodie E.L."/>
            <person name="Williams K.H."/>
            <person name="Hubbard S.S."/>
            <person name="Banfield J.F."/>
        </authorList>
    </citation>
    <scope>NUCLEOTIDE SEQUENCE [LARGE SCALE GENOMIC DNA]</scope>
</reference>
<protein>
    <submittedName>
        <fullName evidence="2">Uncharacterized protein</fullName>
    </submittedName>
</protein>
<dbReference type="EMBL" id="MGFS01000007">
    <property type="protein sequence ID" value="OGM11894.1"/>
    <property type="molecule type" value="Genomic_DNA"/>
</dbReference>
<feature type="transmembrane region" description="Helical" evidence="1">
    <location>
        <begin position="83"/>
        <end position="111"/>
    </location>
</feature>
<evidence type="ECO:0000256" key="1">
    <source>
        <dbReference type="SAM" id="Phobius"/>
    </source>
</evidence>
<name>A0A1F7XA57_9BACT</name>
<sequence length="154" mass="17669">MSSIKKSPTYLFVSRNMIGIVLTLLVSLFIFIIASLFITYPVLIKNILSLFIEIFVILYFLLGAVLIFLTYKKKIKGKQKKLLFLTGASASGIFLSSLLHNFLFALSVLAFDIKHMYYFLVFLHMTFFFVAVFICPLGFIIGVIGTIFMYFRKK</sequence>
<keyword evidence="1" id="KW-1133">Transmembrane helix</keyword>